<evidence type="ECO:0000256" key="14">
    <source>
        <dbReference type="ARBA" id="ARBA00048468"/>
    </source>
</evidence>
<sequence>MNSLRPLHQMPDLSHAKDEVKEVLTKLSRGMEPSKSDARILAYAEGADIDAMAETADQMRAETVGDRVTFTLNRNINFTNVCFVGCSFCGFSRSRTSKDAYFLTLDQMIAKTAEAVELGATEVCIQGGLEETMPATHYIDMVKAIKDAFPAIHIHAFSPMEIDYGVEKTGMSLNAYFQALKKAGLGSIPGTAAEILDDRIRQKLSPVKLTADRWEEIIRTAHQNGIRSTSTMMYGHVETPDDWVNHLFRLREIQKDTGGFTEFVPLGFIHYDTHAYKFGRARAGATYDEHKKVHALSRILLHGLIDNIQLSWVKLGPERGSELLHAGANDFGGTLMEENISKQAGSKFGEYLSAEEIAAYIQKAGKTPAIRDTLYTAISPYEPASSGSVTI</sequence>
<comment type="cofactor">
    <cofactor evidence="16">
        <name>[4Fe-4S] cluster</name>
        <dbReference type="ChEBI" id="CHEBI:49883"/>
    </cofactor>
    <text evidence="16">Binds 1 [4Fe-4S] cluster. The cluster is coordinated with 3 cysteines and an exchangeable S-adenosyl-L-methionine.</text>
</comment>
<dbReference type="Pfam" id="PF19288">
    <property type="entry name" value="CofH_C"/>
    <property type="match status" value="1"/>
</dbReference>
<feature type="binding site" evidence="16">
    <location>
        <position position="89"/>
    </location>
    <ligand>
        <name>[4Fe-4S] cluster</name>
        <dbReference type="ChEBI" id="CHEBI:49883"/>
        <note>4Fe-4S-S-AdoMet</note>
    </ligand>
</feature>
<dbReference type="AlphaFoldDB" id="D6XU83"/>
<dbReference type="EC" id="2.5.1.147" evidence="6"/>
<evidence type="ECO:0000256" key="17">
    <source>
        <dbReference type="PIRSR" id="PIRSR004762-2"/>
    </source>
</evidence>
<dbReference type="PANTHER" id="PTHR43076:SF1">
    <property type="entry name" value="LIPOYL SYNTHASE 2"/>
    <property type="match status" value="1"/>
</dbReference>
<dbReference type="SFLD" id="SFLDF00343">
    <property type="entry name" value="aminofutalosine_synthase_(mqnE"/>
    <property type="match status" value="1"/>
</dbReference>
<dbReference type="PANTHER" id="PTHR43076">
    <property type="entry name" value="FO SYNTHASE (COFH)"/>
    <property type="match status" value="1"/>
</dbReference>
<dbReference type="CDD" id="cd01335">
    <property type="entry name" value="Radical_SAM"/>
    <property type="match status" value="1"/>
</dbReference>
<dbReference type="InterPro" id="IPR019940">
    <property type="entry name" value="CofH_family"/>
</dbReference>
<organism evidence="19 20">
    <name type="scientific">Bacillus selenitireducens (strain ATCC 700615 / DSM 15326 / MLS10)</name>
    <dbReference type="NCBI Taxonomy" id="439292"/>
    <lineage>
        <taxon>Bacteria</taxon>
        <taxon>Bacillati</taxon>
        <taxon>Bacillota</taxon>
        <taxon>Bacilli</taxon>
        <taxon>Bacillales</taxon>
        <taxon>Bacillaceae</taxon>
        <taxon>Salisediminibacterium</taxon>
    </lineage>
</organism>
<dbReference type="GO" id="GO:0051539">
    <property type="term" value="F:4 iron, 4 sulfur cluster binding"/>
    <property type="evidence" value="ECO:0007669"/>
    <property type="project" value="UniProtKB-KW"/>
</dbReference>
<keyword evidence="13 16" id="KW-0411">Iron-sulfur</keyword>
<feature type="binding site" evidence="16">
    <location>
        <position position="86"/>
    </location>
    <ligand>
        <name>[4Fe-4S] cluster</name>
        <dbReference type="ChEBI" id="CHEBI:49883"/>
        <note>4Fe-4S-S-AdoMet</note>
    </ligand>
</feature>
<dbReference type="InterPro" id="IPR006638">
    <property type="entry name" value="Elp3/MiaA/NifB-like_rSAM"/>
</dbReference>
<dbReference type="InterPro" id="IPR020050">
    <property type="entry name" value="FO_synthase_su2"/>
</dbReference>
<dbReference type="RefSeq" id="WP_013172791.1">
    <property type="nucleotide sequence ID" value="NC_014219.1"/>
</dbReference>
<evidence type="ECO:0000259" key="18">
    <source>
        <dbReference type="PROSITE" id="PS51918"/>
    </source>
</evidence>
<comment type="similarity">
    <text evidence="3">In the C-terminal section; belongs to the radical SAM superfamily. CofH family.</text>
</comment>
<dbReference type="SFLD" id="SFLDS00029">
    <property type="entry name" value="Radical_SAM"/>
    <property type="match status" value="1"/>
</dbReference>
<reference evidence="19" key="1">
    <citation type="submission" date="2009-10" db="EMBL/GenBank/DDBJ databases">
        <title>Complete sequence of Bacillus selenitireducens MLS10.</title>
        <authorList>
            <consortium name="US DOE Joint Genome Institute"/>
            <person name="Lucas S."/>
            <person name="Copeland A."/>
            <person name="Lapidus A."/>
            <person name="Glavina del Rio T."/>
            <person name="Dalin E."/>
            <person name="Tice H."/>
            <person name="Bruce D."/>
            <person name="Goodwin L."/>
            <person name="Pitluck S."/>
            <person name="Sims D."/>
            <person name="Brettin T."/>
            <person name="Detter J.C."/>
            <person name="Han C."/>
            <person name="Larimer F."/>
            <person name="Land M."/>
            <person name="Hauser L."/>
            <person name="Kyrpides N."/>
            <person name="Ovchinnikova G."/>
            <person name="Stolz J."/>
        </authorList>
    </citation>
    <scope>NUCLEOTIDE SEQUENCE [LARGE SCALE GENOMIC DNA]</scope>
    <source>
        <strain evidence="19">MLS10</strain>
    </source>
</reference>
<dbReference type="eggNOG" id="COG1060">
    <property type="taxonomic scope" value="Bacteria"/>
</dbReference>
<dbReference type="UniPathway" id="UPA00072"/>
<comment type="pathway">
    <text evidence="2">Cofactor biosynthesis; coenzyme F0 biosynthesis.</text>
</comment>
<dbReference type="GO" id="GO:0141093">
    <property type="term" value="F:5-amino-6-(D-ribitylamino)uracil--L-tyrosine 4-hydroxyphenyl transferase activity"/>
    <property type="evidence" value="ECO:0007669"/>
    <property type="project" value="UniProtKB-EC"/>
</dbReference>
<dbReference type="Gene3D" id="3.20.20.70">
    <property type="entry name" value="Aldolase class I"/>
    <property type="match status" value="1"/>
</dbReference>
<evidence type="ECO:0000256" key="3">
    <source>
        <dbReference type="ARBA" id="ARBA00010051"/>
    </source>
</evidence>
<dbReference type="SFLD" id="SFLDF00342">
    <property type="entry name" value="cyclic_dehypoxanthine_futalosi"/>
    <property type="match status" value="1"/>
</dbReference>
<keyword evidence="20" id="KW-1185">Reference proteome</keyword>
<dbReference type="STRING" id="439292.Bsel_1864"/>
<dbReference type="NCBIfam" id="TIGR03551">
    <property type="entry name" value="F420_cofH"/>
    <property type="match status" value="1"/>
</dbReference>
<keyword evidence="9" id="KW-0808">Transferase</keyword>
<keyword evidence="12 16" id="KW-0408">Iron</keyword>
<evidence type="ECO:0000256" key="4">
    <source>
        <dbReference type="ARBA" id="ARBA00010826"/>
    </source>
</evidence>
<proteinExistence type="inferred from homology"/>
<evidence type="ECO:0000313" key="20">
    <source>
        <dbReference type="Proteomes" id="UP000000271"/>
    </source>
</evidence>
<dbReference type="SFLD" id="SFLDG01389">
    <property type="entry name" value="menaquinone_synthsis_involved"/>
    <property type="match status" value="1"/>
</dbReference>
<dbReference type="SMART" id="SM00729">
    <property type="entry name" value="Elp3"/>
    <property type="match status" value="1"/>
</dbReference>
<dbReference type="InterPro" id="IPR007197">
    <property type="entry name" value="rSAM"/>
</dbReference>
<dbReference type="PIRSF" id="PIRSF004762">
    <property type="entry name" value="CHP00423"/>
    <property type="match status" value="1"/>
</dbReference>
<accession>D6XU83</accession>
<evidence type="ECO:0000256" key="2">
    <source>
        <dbReference type="ARBA" id="ARBA00004712"/>
    </source>
</evidence>
<feature type="binding site" evidence="17">
    <location>
        <position position="158"/>
    </location>
    <ligand>
        <name>(3R)-3-methyl-D-ornithine</name>
        <dbReference type="ChEBI" id="CHEBI:64642"/>
    </ligand>
</feature>
<feature type="binding site" evidence="16">
    <location>
        <position position="82"/>
    </location>
    <ligand>
        <name>[4Fe-4S] cluster</name>
        <dbReference type="ChEBI" id="CHEBI:49883"/>
        <note>4Fe-4S-S-AdoMet</note>
    </ligand>
</feature>
<evidence type="ECO:0000256" key="10">
    <source>
        <dbReference type="ARBA" id="ARBA00022691"/>
    </source>
</evidence>
<evidence type="ECO:0000256" key="7">
    <source>
        <dbReference type="ARBA" id="ARBA00022220"/>
    </source>
</evidence>
<dbReference type="InterPro" id="IPR058240">
    <property type="entry name" value="rSAM_sf"/>
</dbReference>
<evidence type="ECO:0000256" key="5">
    <source>
        <dbReference type="ARBA" id="ARBA00012126"/>
    </source>
</evidence>
<evidence type="ECO:0000256" key="11">
    <source>
        <dbReference type="ARBA" id="ARBA00022723"/>
    </source>
</evidence>
<dbReference type="GO" id="GO:0046872">
    <property type="term" value="F:metal ion binding"/>
    <property type="evidence" value="ECO:0007669"/>
    <property type="project" value="UniProtKB-KW"/>
</dbReference>
<dbReference type="KEGG" id="bse:Bsel_1864"/>
<feature type="binding site" evidence="17">
    <location>
        <position position="194"/>
    </location>
    <ligand>
        <name>S-adenosyl-L-methionine</name>
        <dbReference type="ChEBI" id="CHEBI:59789"/>
    </ligand>
</feature>
<dbReference type="SFLD" id="SFLDG01064">
    <property type="entry name" value="F420__menaquinone_cofactor_bio"/>
    <property type="match status" value="1"/>
</dbReference>
<feature type="binding site" evidence="17">
    <location>
        <position position="88"/>
    </location>
    <ligand>
        <name>S-adenosyl-L-methionine</name>
        <dbReference type="ChEBI" id="CHEBI:59789"/>
    </ligand>
</feature>
<dbReference type="NCBIfam" id="TIGR00423">
    <property type="entry name" value="CofH family radical SAM protein"/>
    <property type="match status" value="1"/>
</dbReference>
<evidence type="ECO:0000256" key="13">
    <source>
        <dbReference type="ARBA" id="ARBA00023014"/>
    </source>
</evidence>
<dbReference type="Proteomes" id="UP000000271">
    <property type="component" value="Chromosome"/>
</dbReference>
<dbReference type="InterPro" id="IPR013785">
    <property type="entry name" value="Aldolase_TIM"/>
</dbReference>
<gene>
    <name evidence="19" type="ordered locus">Bsel_1864</name>
</gene>
<evidence type="ECO:0000256" key="1">
    <source>
        <dbReference type="ARBA" id="ARBA00003692"/>
    </source>
</evidence>
<keyword evidence="10 16" id="KW-0949">S-adenosyl-L-methionine</keyword>
<evidence type="ECO:0000256" key="6">
    <source>
        <dbReference type="ARBA" id="ARBA00012289"/>
    </source>
</evidence>
<dbReference type="SFLD" id="SFLDG01388">
    <property type="entry name" value="7_8-didemethyl-8-hydroxy-5-dea"/>
    <property type="match status" value="1"/>
</dbReference>
<dbReference type="EC" id="4.3.1.32" evidence="5"/>
<dbReference type="HOGENOM" id="CLU_040406_1_1_9"/>
<comment type="function">
    <text evidence="1">Catalyzes the radical-mediated synthesis of 7,8-didemethyl-8-hydroxy-5-deazariboflavin (FO) from 5-amino-6-(D-ribitylamino)uracil and L-tyrosine.</text>
</comment>
<keyword evidence="8 16" id="KW-0004">4Fe-4S</keyword>
<dbReference type="GO" id="GO:0044689">
    <property type="term" value="F:7,8-didemethyl-8-hydroxy-5-deazariboflavin synthase activity"/>
    <property type="evidence" value="ECO:0007669"/>
    <property type="project" value="UniProtKB-EC"/>
</dbReference>
<feature type="domain" description="Radical SAM core" evidence="18">
    <location>
        <begin position="68"/>
        <end position="300"/>
    </location>
</feature>
<evidence type="ECO:0000256" key="9">
    <source>
        <dbReference type="ARBA" id="ARBA00022679"/>
    </source>
</evidence>
<dbReference type="FunFam" id="3.20.20.70:FF:000134">
    <property type="entry name" value="7,8-didemethyl-8-hydroxy-5-deazariboflavin synthase"/>
    <property type="match status" value="1"/>
</dbReference>
<dbReference type="PROSITE" id="PS51918">
    <property type="entry name" value="RADICAL_SAM"/>
    <property type="match status" value="1"/>
</dbReference>
<dbReference type="SUPFAM" id="SSF102114">
    <property type="entry name" value="Radical SAM enzymes"/>
    <property type="match status" value="1"/>
</dbReference>
<dbReference type="EMBL" id="CP001791">
    <property type="protein sequence ID" value="ADH99369.1"/>
    <property type="molecule type" value="Genomic_DNA"/>
</dbReference>
<comment type="catalytic activity">
    <reaction evidence="14">
        <text>5-amino-6-(D-ribitylamino)uracil + L-tyrosine + S-adenosyl-L-methionine = 5-amino-5-(4-hydroxybenzyl)-6-(D-ribitylimino)-5,6-dihydrouracil + 2-iminoacetate + 5'-deoxyadenosine + L-methionine + H(+)</text>
        <dbReference type="Rhea" id="RHEA:55200"/>
        <dbReference type="ChEBI" id="CHEBI:15378"/>
        <dbReference type="ChEBI" id="CHEBI:15934"/>
        <dbReference type="ChEBI" id="CHEBI:17319"/>
        <dbReference type="ChEBI" id="CHEBI:57844"/>
        <dbReference type="ChEBI" id="CHEBI:58315"/>
        <dbReference type="ChEBI" id="CHEBI:59789"/>
        <dbReference type="ChEBI" id="CHEBI:77846"/>
        <dbReference type="ChEBI" id="CHEBI:85936"/>
        <dbReference type="EC" id="2.5.1.147"/>
    </reaction>
</comment>
<dbReference type="NCBIfam" id="NF005609">
    <property type="entry name" value="PRK07360.1"/>
    <property type="match status" value="1"/>
</dbReference>
<name>D6XU83_BACIE</name>
<evidence type="ECO:0000256" key="8">
    <source>
        <dbReference type="ARBA" id="ARBA00022485"/>
    </source>
</evidence>
<comment type="similarity">
    <text evidence="4">In the N-terminal section; belongs to the radical SAM superfamily. CofG family.</text>
</comment>
<protein>
    <recommendedName>
        <fullName evidence="7">FO synthase</fullName>
        <ecNumber evidence="6">2.5.1.147</ecNumber>
        <ecNumber evidence="5">4.3.1.32</ecNumber>
    </recommendedName>
</protein>
<dbReference type="HAMAP" id="MF_01612">
    <property type="entry name" value="FO_synth_sub2"/>
    <property type="match status" value="1"/>
</dbReference>
<dbReference type="InterPro" id="IPR045567">
    <property type="entry name" value="CofH/MnqC-like_C"/>
</dbReference>
<dbReference type="Pfam" id="PF04055">
    <property type="entry name" value="Radical_SAM"/>
    <property type="match status" value="1"/>
</dbReference>
<evidence type="ECO:0000256" key="16">
    <source>
        <dbReference type="PIRSR" id="PIRSR004762-1"/>
    </source>
</evidence>
<comment type="catalytic activity">
    <reaction evidence="15">
        <text>5-amino-5-(4-hydroxybenzyl)-6-(D-ribitylimino)-5,6-dihydrouracil + S-adenosyl-L-methionine = 7,8-didemethyl-8-hydroxy-5-deazariboflavin + 5'-deoxyadenosine + L-methionine + NH4(+) + H(+)</text>
        <dbReference type="Rhea" id="RHEA:55204"/>
        <dbReference type="ChEBI" id="CHEBI:15378"/>
        <dbReference type="ChEBI" id="CHEBI:17319"/>
        <dbReference type="ChEBI" id="CHEBI:28938"/>
        <dbReference type="ChEBI" id="CHEBI:57844"/>
        <dbReference type="ChEBI" id="CHEBI:59789"/>
        <dbReference type="ChEBI" id="CHEBI:59904"/>
        <dbReference type="ChEBI" id="CHEBI:85936"/>
        <dbReference type="EC" id="4.3.1.32"/>
    </reaction>
</comment>
<evidence type="ECO:0000256" key="12">
    <source>
        <dbReference type="ARBA" id="ARBA00023004"/>
    </source>
</evidence>
<keyword evidence="11" id="KW-0479">Metal-binding</keyword>
<evidence type="ECO:0000313" key="19">
    <source>
        <dbReference type="EMBL" id="ADH99369.1"/>
    </source>
</evidence>
<dbReference type="InterPro" id="IPR034405">
    <property type="entry name" value="F420"/>
</dbReference>
<evidence type="ECO:0000256" key="15">
    <source>
        <dbReference type="ARBA" id="ARBA00048974"/>
    </source>
</evidence>
<feature type="binding site" evidence="17">
    <location>
        <position position="311"/>
    </location>
    <ligand>
        <name>(3R)-3-methyl-D-ornithine</name>
        <dbReference type="ChEBI" id="CHEBI:64642"/>
    </ligand>
</feature>